<accession>A0A9W4IEN8</accession>
<evidence type="ECO:0000313" key="2">
    <source>
        <dbReference type="EMBL" id="CAG8425943.1"/>
    </source>
</evidence>
<dbReference type="Proteomes" id="UP001152649">
    <property type="component" value="Unassembled WGS sequence"/>
</dbReference>
<dbReference type="Proteomes" id="UP001152646">
    <property type="component" value="Unassembled WGS sequence"/>
</dbReference>
<dbReference type="EMBL" id="CAJVPA010000258">
    <property type="protein sequence ID" value="CAG8425943.1"/>
    <property type="molecule type" value="Genomic_DNA"/>
</dbReference>
<gene>
    <name evidence="2" type="ORF">PSALAMII_LOCUS10737</name>
    <name evidence="1" type="ORF">PSALAMII_LOCUS1123</name>
</gene>
<comment type="caution">
    <text evidence="1">The sequence shown here is derived from an EMBL/GenBank/DDBJ whole genome shotgun (WGS) entry which is preliminary data.</text>
</comment>
<proteinExistence type="predicted"/>
<name>A0A9W4IEN8_9EURO</name>
<dbReference type="EMBL" id="CAJVPG010000037">
    <property type="protein sequence ID" value="CAG8268939.1"/>
    <property type="molecule type" value="Genomic_DNA"/>
</dbReference>
<sequence length="268" mass="30308">MHNRYHTTVQLKAPGICDSQVMASENRLIDQRLGTALQAKKPSNGQSQISDENYISCMILLFLLFSGTSTMNRITAVEKETERPVGTSTASVPKVHRQPLDPAFTPMTLVSDLLAQAQSTPVAQGKEGNYKITFPVKKARLPLVNLVNTSQIVTKIQLLKRRGWPKLKRLSQAVHRNSRRILLLRAHLSVLQSEFEERTSSRNSSMKTTVCKQELTETQLPPGRMYLLGSFFIQHFLREYNEGPVDGDLMNMPDLAALLIDQFHWLHE</sequence>
<dbReference type="OrthoDB" id="4314168at2759"/>
<organism evidence="1 3">
    <name type="scientific">Penicillium salamii</name>
    <dbReference type="NCBI Taxonomy" id="1612424"/>
    <lineage>
        <taxon>Eukaryota</taxon>
        <taxon>Fungi</taxon>
        <taxon>Dikarya</taxon>
        <taxon>Ascomycota</taxon>
        <taxon>Pezizomycotina</taxon>
        <taxon>Eurotiomycetes</taxon>
        <taxon>Eurotiomycetidae</taxon>
        <taxon>Eurotiales</taxon>
        <taxon>Aspergillaceae</taxon>
        <taxon>Penicillium</taxon>
    </lineage>
</organism>
<protein>
    <submittedName>
        <fullName evidence="1">Uncharacterized protein</fullName>
    </submittedName>
</protein>
<reference evidence="1" key="1">
    <citation type="submission" date="2021-07" db="EMBL/GenBank/DDBJ databases">
        <authorList>
            <person name="Branca A.L. A."/>
        </authorList>
    </citation>
    <scope>NUCLEOTIDE SEQUENCE</scope>
</reference>
<keyword evidence="3" id="KW-1185">Reference proteome</keyword>
<dbReference type="AlphaFoldDB" id="A0A9W4IEN8"/>
<evidence type="ECO:0000313" key="1">
    <source>
        <dbReference type="EMBL" id="CAG8268939.1"/>
    </source>
</evidence>
<evidence type="ECO:0000313" key="3">
    <source>
        <dbReference type="Proteomes" id="UP001152649"/>
    </source>
</evidence>